<accession>A0ACC2Q8R1</accession>
<comment type="caution">
    <text evidence="1">The sequence shown here is derived from an EMBL/GenBank/DDBJ whole genome shotgun (WGS) entry which is preliminary data.</text>
</comment>
<dbReference type="EMBL" id="CM056800">
    <property type="protein sequence ID" value="KAJ8709783.1"/>
    <property type="molecule type" value="Genomic_DNA"/>
</dbReference>
<proteinExistence type="predicted"/>
<reference evidence="1" key="1">
    <citation type="submission" date="2023-03" db="EMBL/GenBank/DDBJ databases">
        <title>Chromosome-level genomes of two armyworms, Mythimna separata and Mythimna loreyi, provide insights into the biosynthesis and reception of sex pheromones.</title>
        <authorList>
            <person name="Zhao H."/>
        </authorList>
    </citation>
    <scope>NUCLEOTIDE SEQUENCE</scope>
    <source>
        <strain evidence="1">BeijingLab</strain>
    </source>
</reference>
<keyword evidence="2" id="KW-1185">Reference proteome</keyword>
<name>A0ACC2Q8R1_9NEOP</name>
<dbReference type="Proteomes" id="UP001231649">
    <property type="component" value="Chromosome 24"/>
</dbReference>
<organism evidence="1 2">
    <name type="scientific">Mythimna loreyi</name>
    <dbReference type="NCBI Taxonomy" id="667449"/>
    <lineage>
        <taxon>Eukaryota</taxon>
        <taxon>Metazoa</taxon>
        <taxon>Ecdysozoa</taxon>
        <taxon>Arthropoda</taxon>
        <taxon>Hexapoda</taxon>
        <taxon>Insecta</taxon>
        <taxon>Pterygota</taxon>
        <taxon>Neoptera</taxon>
        <taxon>Endopterygota</taxon>
        <taxon>Lepidoptera</taxon>
        <taxon>Glossata</taxon>
        <taxon>Ditrysia</taxon>
        <taxon>Noctuoidea</taxon>
        <taxon>Noctuidae</taxon>
        <taxon>Noctuinae</taxon>
        <taxon>Hadenini</taxon>
        <taxon>Mythimna</taxon>
    </lineage>
</organism>
<evidence type="ECO:0000313" key="1">
    <source>
        <dbReference type="EMBL" id="KAJ8709783.1"/>
    </source>
</evidence>
<evidence type="ECO:0000313" key="2">
    <source>
        <dbReference type="Proteomes" id="UP001231649"/>
    </source>
</evidence>
<gene>
    <name evidence="1" type="ORF">PYW08_009787</name>
</gene>
<sequence>MSRVLNENVILDILLEDIPSDGESTCSLEPEEEYNDGPQMIVLGDIPPELQPPFDDDASDDDVPLSNFASTSDNHVPTTSSASSTGTPVVEPKWKKNYRMEEPKLQKEHHPELDKLDTKDFRRSVYQGILAPAQAKNRKSGSRLSGPSSPLLVLIKRHKPSVPAELRTESSKWELGWILCDIWISLDILLCTASILSLCAISVDRYLAVTRPLTYSRRRRSKKLALTMIFFVWIAAGAITCPPMFGWYEPDHNQNGNCRYNQNPGYVVFSAMGSFFLPMTVMVYVYARISCVVARRHQQLASSTKCNKKGKLSCIRTESESGSDKMSLRQSASKQTSKNSTQPSDCSSQDHKCPCCFRPEKKKKYRSKEKESRFYNNDVTFKANFKYKNTTRRTHSMKEHVENNRVSSLRRETKTAQTLSLVVGGFVACWLPFFLYYLLTPFIPSNYVNPVLMYILTWLGWFNSAINPFIYAFYSPDFRVAFWRLTIRKCKRNKR</sequence>
<protein>
    <submittedName>
        <fullName evidence="1">Uncharacterized protein</fullName>
    </submittedName>
</protein>